<dbReference type="Gene3D" id="3.30.2090.10">
    <property type="entry name" value="Multidrug efflux transporter AcrB TolC docking domain, DN and DC subdomains"/>
    <property type="match status" value="2"/>
</dbReference>
<reference evidence="3" key="1">
    <citation type="submission" date="2016-10" db="EMBL/GenBank/DDBJ databases">
        <authorList>
            <person name="Varghese N."/>
            <person name="Submissions S."/>
        </authorList>
    </citation>
    <scope>NUCLEOTIDE SEQUENCE [LARGE SCALE GENOMIC DNA]</scope>
    <source>
        <strain evidence="3">DSM 7165</strain>
    </source>
</reference>
<feature type="transmembrane region" description="Helical" evidence="1">
    <location>
        <begin position="386"/>
        <end position="406"/>
    </location>
</feature>
<dbReference type="GO" id="GO:0005886">
    <property type="term" value="C:plasma membrane"/>
    <property type="evidence" value="ECO:0007669"/>
    <property type="project" value="TreeGrafter"/>
</dbReference>
<dbReference type="Gene3D" id="1.20.1640.10">
    <property type="entry name" value="Multidrug efflux transporter AcrB transmembrane domain"/>
    <property type="match status" value="2"/>
</dbReference>
<feature type="transmembrane region" description="Helical" evidence="1">
    <location>
        <begin position="413"/>
        <end position="432"/>
    </location>
</feature>
<organism evidence="2 3">
    <name type="scientific">Allopseudospirillum japonicum</name>
    <dbReference type="NCBI Taxonomy" id="64971"/>
    <lineage>
        <taxon>Bacteria</taxon>
        <taxon>Pseudomonadati</taxon>
        <taxon>Pseudomonadota</taxon>
        <taxon>Gammaproteobacteria</taxon>
        <taxon>Oceanospirillales</taxon>
        <taxon>Oceanospirillaceae</taxon>
        <taxon>Allopseudospirillum</taxon>
    </lineage>
</organism>
<feature type="transmembrane region" description="Helical" evidence="1">
    <location>
        <begin position="360"/>
        <end position="380"/>
    </location>
</feature>
<dbReference type="RefSeq" id="WP_245710500.1">
    <property type="nucleotide sequence ID" value="NZ_FNYH01000005.1"/>
</dbReference>
<feature type="transmembrane region" description="Helical" evidence="1">
    <location>
        <begin position="919"/>
        <end position="938"/>
    </location>
</feature>
<dbReference type="PANTHER" id="PTHR32063:SF33">
    <property type="entry name" value="RND SUPERFAMILY EFFLUX PUMP PERMEASE COMPONENT"/>
    <property type="match status" value="1"/>
</dbReference>
<evidence type="ECO:0000313" key="2">
    <source>
        <dbReference type="EMBL" id="SEI59517.1"/>
    </source>
</evidence>
<dbReference type="STRING" id="64971.SAMN05421831_10523"/>
<feature type="transmembrane region" description="Helical" evidence="1">
    <location>
        <begin position="44"/>
        <end position="61"/>
    </location>
</feature>
<feature type="transmembrane region" description="Helical" evidence="1">
    <location>
        <begin position="457"/>
        <end position="478"/>
    </location>
</feature>
<keyword evidence="1" id="KW-1133">Transmembrane helix</keyword>
<protein>
    <submittedName>
        <fullName evidence="2">Multidrug efflux pump subunit AcrB</fullName>
    </submittedName>
</protein>
<dbReference type="GO" id="GO:0042910">
    <property type="term" value="F:xenobiotic transmembrane transporter activity"/>
    <property type="evidence" value="ECO:0007669"/>
    <property type="project" value="TreeGrafter"/>
</dbReference>
<dbReference type="PANTHER" id="PTHR32063">
    <property type="match status" value="1"/>
</dbReference>
<evidence type="ECO:0000256" key="1">
    <source>
        <dbReference type="SAM" id="Phobius"/>
    </source>
</evidence>
<feature type="transmembrane region" description="Helical" evidence="1">
    <location>
        <begin position="1022"/>
        <end position="1048"/>
    </location>
</feature>
<keyword evidence="1" id="KW-0472">Membrane</keyword>
<dbReference type="SUPFAM" id="SSF82693">
    <property type="entry name" value="Multidrug efflux transporter AcrB pore domain, PN1, PN2, PC1 and PC2 subdomains"/>
    <property type="match status" value="1"/>
</dbReference>
<feature type="transmembrane region" description="Helical" evidence="1">
    <location>
        <begin position="485"/>
        <end position="508"/>
    </location>
</feature>
<dbReference type="Gene3D" id="3.30.70.1320">
    <property type="entry name" value="Multidrug efflux transporter AcrB pore domain like"/>
    <property type="match status" value="1"/>
</dbReference>
<proteinExistence type="predicted"/>
<dbReference type="InterPro" id="IPR027463">
    <property type="entry name" value="AcrB_DN_DC_subdom"/>
</dbReference>
<dbReference type="SUPFAM" id="SSF82714">
    <property type="entry name" value="Multidrug efflux transporter AcrB TolC docking domain, DN and DC subdomains"/>
    <property type="match status" value="2"/>
</dbReference>
<accession>A0A1H6S3Z9</accession>
<dbReference type="Gene3D" id="3.30.70.1440">
    <property type="entry name" value="Multidrug efflux transporter AcrB pore domain"/>
    <property type="match status" value="1"/>
</dbReference>
<dbReference type="Proteomes" id="UP000242999">
    <property type="component" value="Unassembled WGS sequence"/>
</dbReference>
<dbReference type="SUPFAM" id="SSF82866">
    <property type="entry name" value="Multidrug efflux transporter AcrB transmembrane domain"/>
    <property type="match status" value="2"/>
</dbReference>
<keyword evidence="1" id="KW-0812">Transmembrane</keyword>
<dbReference type="InterPro" id="IPR001036">
    <property type="entry name" value="Acrflvin-R"/>
</dbReference>
<dbReference type="EMBL" id="FNYH01000005">
    <property type="protein sequence ID" value="SEI59517.1"/>
    <property type="molecule type" value="Genomic_DNA"/>
</dbReference>
<dbReference type="Gene3D" id="3.30.70.1430">
    <property type="entry name" value="Multidrug efflux transporter AcrB pore domain"/>
    <property type="match status" value="2"/>
</dbReference>
<sequence>MSKELEQTPTHHRQSMDIEAMQVRIQQNPGFLRSLLVLFATHKIAANLLMFLLILLGGLALDRLNTQFFPDFELDIVLVQVDWPGASAEDVEQAISRPLEEALQSVNAIEQIFSDARRGTAQLRLEVEEGASLGRVLDEVQQAVDNVRTLPAEAERPSVSQITRYEDIATLLLTSSGPLSELRPWVDQMEQSLLQAGIRRVTVRGLPEEEILIEVSIAQLHRLGLTLEQLTQLIRARSQDLPAGIAARKDGAIEIRGLNQQKSAREFMQIPLLQDAQGRLLLLGDIATIKQQAQEDALLIQHQGRAAVELILERTSADDTLAMAEIMQTWVAQTRPTLPPSLELLVYNERWQFLQDRIRLLVNNGLGGLILVILVLFLFLNVRVAWWVAVGIPVSLLATLVVLWVIGGSINMISLFGLIMALGIIVDDAIVVGEDTMAHLQQGESAGQAALGGAQRMLVPVVSSSLTTIAAFLPLFLVGGTIGNILVDIPTIVVCVLIASLVECFLILPGHLYHSFERGKHRVASPWRQKFETGFARLREVHFRPLVRWAIAKRHLTLTLAVCSLLIAIALVAGRHVKFTFFPTVEGDRIDVNVQFMAGTALEDVQNFMQHLQQSLHQADQPTQVVDQVVTYLRQANFMGGSGLTRGDEVASMSLALIGSEQRTISNAELIRRWREQMQLAPGLEKLAIEQQRTGPAGKAIEIKLSGQEVEQLKALSLEIQQALADYAGVSNIDDDLPWGKQQWVYELTPMGKALGLDAAQVGRQLRYALEGQRVQIFYQGTQEIEVRIRLREQESDYLANLAALPIRLADGTSVPLANVVHFTPRRGLDLLRRIDGELAIVVSADVDEAVTNANAVIEQLEQGLLARLRASYPVDIGYEGRSADQQKTAQDMKTGLLLGLSLIWLILAWVFASYTWPFAVMAAIPFGLAGAIFGHLLMGLDLTILSLFGLFGLSGIVINDSIVLISFYKQLREAGVPVYEAIEEAAVQRFRAVLLTSLTTIAGLAPIMLETSLQARFLIPMATSIVFGLAYGTLLILLVVPAVLVMLEGKKAHSVTPQKALPLGQT</sequence>
<dbReference type="AlphaFoldDB" id="A0A1H6S3Z9"/>
<gene>
    <name evidence="2" type="ORF">SAMN05421831_10523</name>
</gene>
<keyword evidence="3" id="KW-1185">Reference proteome</keyword>
<feature type="transmembrane region" description="Helical" evidence="1">
    <location>
        <begin position="555"/>
        <end position="573"/>
    </location>
</feature>
<feature type="transmembrane region" description="Helical" evidence="1">
    <location>
        <begin position="989"/>
        <end position="1010"/>
    </location>
</feature>
<dbReference type="Pfam" id="PF00873">
    <property type="entry name" value="ACR_tran"/>
    <property type="match status" value="1"/>
</dbReference>
<evidence type="ECO:0000313" key="3">
    <source>
        <dbReference type="Proteomes" id="UP000242999"/>
    </source>
</evidence>
<feature type="transmembrane region" description="Helical" evidence="1">
    <location>
        <begin position="896"/>
        <end position="913"/>
    </location>
</feature>
<name>A0A1H6S3Z9_9GAMM</name>
<feature type="transmembrane region" description="Helical" evidence="1">
    <location>
        <begin position="945"/>
        <end position="969"/>
    </location>
</feature>
<dbReference type="PRINTS" id="PR00702">
    <property type="entry name" value="ACRIFLAVINRP"/>
</dbReference>